<dbReference type="EMBL" id="CAJPDT010000066">
    <property type="protein sequence ID" value="CAF9932602.1"/>
    <property type="molecule type" value="Genomic_DNA"/>
</dbReference>
<evidence type="ECO:0000313" key="2">
    <source>
        <dbReference type="Proteomes" id="UP000664534"/>
    </source>
</evidence>
<sequence length="196" mass="21521">MDYGLYWLHGPPWVVLLGVKDALSDQTVMLSNNVLEHHPQAMVQVEGRATRYYDLRICAFVGSLNQPAVLRTLNASNASLQDLTSPVSSYSPDCSILYGRYLNRASCQNALAKIPQVTTPMTFGQRGTGDWDVILPSRYLSDDGQCAFDVEVDPNGAKRDVSNYLEITNAASALFHTCVEMRLPSTGGTVKQLGTF</sequence>
<protein>
    <submittedName>
        <fullName evidence="1">Uncharacterized protein</fullName>
    </submittedName>
</protein>
<dbReference type="Proteomes" id="UP000664534">
    <property type="component" value="Unassembled WGS sequence"/>
</dbReference>
<dbReference type="OrthoDB" id="5429493at2759"/>
<reference evidence="1" key="1">
    <citation type="submission" date="2021-03" db="EMBL/GenBank/DDBJ databases">
        <authorList>
            <person name="Tagirdzhanova G."/>
        </authorList>
    </citation>
    <scope>NUCLEOTIDE SEQUENCE</scope>
</reference>
<accession>A0A8H3ILN7</accession>
<comment type="caution">
    <text evidence="1">The sequence shown here is derived from an EMBL/GenBank/DDBJ whole genome shotgun (WGS) entry which is preliminary data.</text>
</comment>
<dbReference type="AlphaFoldDB" id="A0A8H3ILN7"/>
<organism evidence="1 2">
    <name type="scientific">Imshaugia aleurites</name>
    <dbReference type="NCBI Taxonomy" id="172621"/>
    <lineage>
        <taxon>Eukaryota</taxon>
        <taxon>Fungi</taxon>
        <taxon>Dikarya</taxon>
        <taxon>Ascomycota</taxon>
        <taxon>Pezizomycotina</taxon>
        <taxon>Lecanoromycetes</taxon>
        <taxon>OSLEUM clade</taxon>
        <taxon>Lecanoromycetidae</taxon>
        <taxon>Lecanorales</taxon>
        <taxon>Lecanorineae</taxon>
        <taxon>Parmeliaceae</taxon>
        <taxon>Imshaugia</taxon>
    </lineage>
</organism>
<proteinExistence type="predicted"/>
<evidence type="ECO:0000313" key="1">
    <source>
        <dbReference type="EMBL" id="CAF9932602.1"/>
    </source>
</evidence>
<name>A0A8H3ILN7_9LECA</name>
<keyword evidence="2" id="KW-1185">Reference proteome</keyword>
<gene>
    <name evidence="1" type="ORF">IMSHALPRED_008939</name>
</gene>